<proteinExistence type="predicted"/>
<dbReference type="EMBL" id="AUZY01007846">
    <property type="protein sequence ID" value="EQD48484.1"/>
    <property type="molecule type" value="Genomic_DNA"/>
</dbReference>
<dbReference type="Gene3D" id="3.40.50.800">
    <property type="entry name" value="Anticodon-binding domain"/>
    <property type="match status" value="1"/>
</dbReference>
<name>T1B6A6_9ZZZZ</name>
<dbReference type="GO" id="GO:0006426">
    <property type="term" value="P:glycyl-tRNA aminoacylation"/>
    <property type="evidence" value="ECO:0007669"/>
    <property type="project" value="TreeGrafter"/>
</dbReference>
<dbReference type="InterPro" id="IPR045864">
    <property type="entry name" value="aa-tRNA-synth_II/BPL/LPL"/>
</dbReference>
<dbReference type="PROSITE" id="PS50862">
    <property type="entry name" value="AA_TRNA_LIGASE_II"/>
    <property type="match status" value="1"/>
</dbReference>
<dbReference type="Pfam" id="PF03129">
    <property type="entry name" value="HGTP_anticodon"/>
    <property type="match status" value="1"/>
</dbReference>
<dbReference type="InterPro" id="IPR004154">
    <property type="entry name" value="Anticodon-bd"/>
</dbReference>
<dbReference type="InterPro" id="IPR006195">
    <property type="entry name" value="aa-tRNA-synth_II"/>
</dbReference>
<dbReference type="PANTHER" id="PTHR10745:SF0">
    <property type="entry name" value="GLYCINE--TRNA LIGASE"/>
    <property type="match status" value="1"/>
</dbReference>
<comment type="caution">
    <text evidence="2">The sequence shown here is derived from an EMBL/GenBank/DDBJ whole genome shotgun (WGS) entry which is preliminary data.</text>
</comment>
<evidence type="ECO:0000313" key="2">
    <source>
        <dbReference type="EMBL" id="EQD48484.1"/>
    </source>
</evidence>
<dbReference type="PANTHER" id="PTHR10745">
    <property type="entry name" value="GLYCYL-TRNA SYNTHETASE/DNA POLYMERASE SUBUNIT GAMMA-2"/>
    <property type="match status" value="1"/>
</dbReference>
<dbReference type="SUPFAM" id="SSF52954">
    <property type="entry name" value="Class II aaRS ABD-related"/>
    <property type="match status" value="1"/>
</dbReference>
<dbReference type="AlphaFoldDB" id="T1B6A6"/>
<reference evidence="2" key="2">
    <citation type="journal article" date="2014" name="ISME J.">
        <title>Microbial stratification in low pH oxic and suboxic macroscopic growths along an acid mine drainage.</title>
        <authorList>
            <person name="Mendez-Garcia C."/>
            <person name="Mesa V."/>
            <person name="Sprenger R.R."/>
            <person name="Richter M."/>
            <person name="Diez M.S."/>
            <person name="Solano J."/>
            <person name="Bargiela R."/>
            <person name="Golyshina O.V."/>
            <person name="Manteca A."/>
            <person name="Ramos J.L."/>
            <person name="Gallego J.R."/>
            <person name="Llorente I."/>
            <person name="Martins Dos Santos V.A."/>
            <person name="Jensen O.N."/>
            <person name="Pelaez A.I."/>
            <person name="Sanchez J."/>
            <person name="Ferrer M."/>
        </authorList>
    </citation>
    <scope>NUCLEOTIDE SEQUENCE</scope>
</reference>
<keyword evidence="2" id="KW-0030">Aminoacyl-tRNA synthetase</keyword>
<dbReference type="PRINTS" id="PR01043">
    <property type="entry name" value="TRNASYNTHGLY"/>
</dbReference>
<feature type="non-terminal residue" evidence="2">
    <location>
        <position position="1"/>
    </location>
</feature>
<feature type="domain" description="Aminoacyl-transfer RNA synthetases class-II family profile" evidence="1">
    <location>
        <begin position="1"/>
        <end position="92"/>
    </location>
</feature>
<dbReference type="InterPro" id="IPR036621">
    <property type="entry name" value="Anticodon-bd_dom_sf"/>
</dbReference>
<dbReference type="SUPFAM" id="SSF55681">
    <property type="entry name" value="Class II aaRS and biotin synthetases"/>
    <property type="match status" value="1"/>
</dbReference>
<dbReference type="GO" id="GO:0005737">
    <property type="term" value="C:cytoplasm"/>
    <property type="evidence" value="ECO:0007669"/>
    <property type="project" value="TreeGrafter"/>
</dbReference>
<evidence type="ECO:0000259" key="1">
    <source>
        <dbReference type="PROSITE" id="PS50862"/>
    </source>
</evidence>
<accession>T1B6A6</accession>
<organism evidence="2">
    <name type="scientific">mine drainage metagenome</name>
    <dbReference type="NCBI Taxonomy" id="410659"/>
    <lineage>
        <taxon>unclassified sequences</taxon>
        <taxon>metagenomes</taxon>
        <taxon>ecological metagenomes</taxon>
    </lineage>
</organism>
<protein>
    <submittedName>
        <fullName evidence="2">Glycyl-tRNA synthetase</fullName>
    </submittedName>
</protein>
<dbReference type="InterPro" id="IPR027031">
    <property type="entry name" value="Gly-tRNA_synthase/POLG2"/>
</dbReference>
<reference evidence="2" key="1">
    <citation type="submission" date="2013-08" db="EMBL/GenBank/DDBJ databases">
        <authorList>
            <person name="Mendez C."/>
            <person name="Richter M."/>
            <person name="Ferrer M."/>
            <person name="Sanchez J."/>
        </authorList>
    </citation>
    <scope>NUCLEOTIDE SEQUENCE</scope>
</reference>
<dbReference type="Gene3D" id="3.30.930.10">
    <property type="entry name" value="Bira Bifunctional Protein, Domain 2"/>
    <property type="match status" value="1"/>
</dbReference>
<keyword evidence="2" id="KW-0436">Ligase</keyword>
<sequence>NRIQFDIEVHLESLGGYKELGAVHYRGDYDLTRHGQGSTKDLSVTTKDGHRVLPHVLELTFGVDRNLWALADAHLLHDGDRSVWKLPPYLAPVAVGVFPLLRKEHTAYARALTAELARDGISVEFDDAGTIGKRYARMDEAGTPYCVTIDGGTVALDGPEQATVTVRLRDTKAQERVARNG</sequence>
<dbReference type="GO" id="GO:0004820">
    <property type="term" value="F:glycine-tRNA ligase activity"/>
    <property type="evidence" value="ECO:0007669"/>
    <property type="project" value="TreeGrafter"/>
</dbReference>
<feature type="non-terminal residue" evidence="2">
    <location>
        <position position="181"/>
    </location>
</feature>
<gene>
    <name evidence="2" type="ORF">B1B_12028</name>
</gene>